<gene>
    <name evidence="2" type="ORF">ACFY35_49595</name>
</gene>
<protein>
    <recommendedName>
        <fullName evidence="4">Secreted protein</fullName>
    </recommendedName>
</protein>
<feature type="chain" id="PRO_5046716355" description="Secreted protein" evidence="1">
    <location>
        <begin position="19"/>
        <end position="163"/>
    </location>
</feature>
<evidence type="ECO:0000256" key="1">
    <source>
        <dbReference type="SAM" id="SignalP"/>
    </source>
</evidence>
<dbReference type="Proteomes" id="UP001602245">
    <property type="component" value="Unassembled WGS sequence"/>
</dbReference>
<evidence type="ECO:0000313" key="2">
    <source>
        <dbReference type="EMBL" id="MFF5297538.1"/>
    </source>
</evidence>
<evidence type="ECO:0008006" key="4">
    <source>
        <dbReference type="Google" id="ProtNLM"/>
    </source>
</evidence>
<keyword evidence="3" id="KW-1185">Reference proteome</keyword>
<dbReference type="EMBL" id="JBIAZU010000012">
    <property type="protein sequence ID" value="MFF5297538.1"/>
    <property type="molecule type" value="Genomic_DNA"/>
</dbReference>
<dbReference type="RefSeq" id="WP_157296329.1">
    <property type="nucleotide sequence ID" value="NZ_JBIAZU010000012.1"/>
</dbReference>
<proteinExistence type="predicted"/>
<organism evidence="2 3">
    <name type="scientific">Paractinoplanes globisporus</name>
    <dbReference type="NCBI Taxonomy" id="113565"/>
    <lineage>
        <taxon>Bacteria</taxon>
        <taxon>Bacillati</taxon>
        <taxon>Actinomycetota</taxon>
        <taxon>Actinomycetes</taxon>
        <taxon>Micromonosporales</taxon>
        <taxon>Micromonosporaceae</taxon>
        <taxon>Paractinoplanes</taxon>
    </lineage>
</organism>
<name>A0ABW6WW88_9ACTN</name>
<feature type="signal peptide" evidence="1">
    <location>
        <begin position="1"/>
        <end position="18"/>
    </location>
</feature>
<evidence type="ECO:0000313" key="3">
    <source>
        <dbReference type="Proteomes" id="UP001602245"/>
    </source>
</evidence>
<comment type="caution">
    <text evidence="2">The sequence shown here is derived from an EMBL/GenBank/DDBJ whole genome shotgun (WGS) entry which is preliminary data.</text>
</comment>
<sequence>MAGLLAAGGMAAPAAASAVAPQSLVVGCFFVGSTTRVCNVNEPIVTQSQAQYNIQFNPGDRVTVSAGGCVQTGGHGKTWKRYVDPSSDNGLYHGTMYLPGITNGLTEIRFLVGQTFVLPAGGGSLLLGYEDDNYSDNGYYSHDDGTGNQCKGVGNAFVSLTIN</sequence>
<dbReference type="Gene3D" id="2.60.120.430">
    <property type="entry name" value="Galactose-binding lectin"/>
    <property type="match status" value="1"/>
</dbReference>
<keyword evidence="1" id="KW-0732">Signal</keyword>
<reference evidence="2 3" key="1">
    <citation type="submission" date="2024-10" db="EMBL/GenBank/DDBJ databases">
        <title>The Natural Products Discovery Center: Release of the First 8490 Sequenced Strains for Exploring Actinobacteria Biosynthetic Diversity.</title>
        <authorList>
            <person name="Kalkreuter E."/>
            <person name="Kautsar S.A."/>
            <person name="Yang D."/>
            <person name="Bader C.D."/>
            <person name="Teijaro C.N."/>
            <person name="Fluegel L."/>
            <person name="Davis C.M."/>
            <person name="Simpson J.R."/>
            <person name="Lauterbach L."/>
            <person name="Steele A.D."/>
            <person name="Gui C."/>
            <person name="Meng S."/>
            <person name="Li G."/>
            <person name="Viehrig K."/>
            <person name="Ye F."/>
            <person name="Su P."/>
            <person name="Kiefer A.F."/>
            <person name="Nichols A."/>
            <person name="Cepeda A.J."/>
            <person name="Yan W."/>
            <person name="Fan B."/>
            <person name="Jiang Y."/>
            <person name="Adhikari A."/>
            <person name="Zheng C.-J."/>
            <person name="Schuster L."/>
            <person name="Cowan T.M."/>
            <person name="Smanski M.J."/>
            <person name="Chevrette M.G."/>
            <person name="De Carvalho L.P.S."/>
            <person name="Shen B."/>
        </authorList>
    </citation>
    <scope>NUCLEOTIDE SEQUENCE [LARGE SCALE GENOMIC DNA]</scope>
    <source>
        <strain evidence="2 3">NPDC000087</strain>
    </source>
</reference>
<accession>A0ABW6WW88</accession>